<dbReference type="InterPro" id="IPR001650">
    <property type="entry name" value="Helicase_C-like"/>
</dbReference>
<dbReference type="InterPro" id="IPR027417">
    <property type="entry name" value="P-loop_NTPase"/>
</dbReference>
<evidence type="ECO:0000259" key="9">
    <source>
        <dbReference type="PROSITE" id="PS51194"/>
    </source>
</evidence>
<accession>A0A5N7MK81</accession>
<evidence type="ECO:0000256" key="1">
    <source>
        <dbReference type="ARBA" id="ARBA00003145"/>
    </source>
</evidence>
<keyword evidence="10" id="KW-0347">Helicase</keyword>
<sequence length="1106" mass="127040">MNHTAAPMHGIRDNHARGSVAEFLTSRIIEGSQLSIVSAYFTIHAYQALRTSLDGIDGLRFLFGEPRFIGSLDPEKTERKRFAIEEDSIELANRLQQRRVAIECANWLRTKVEIRSVNDATLLHGKMYHIDDGRREHAIVGSSNFTRRGLGLSKTPNIELNLIVDSDRDRSDLKSWFDEIWANQQLVSDVKGEVLRYLEQLYVDHPPEFIYFKTLFHVFERFISGQQADAALFEQTAIVDTEIWRALFDFQKDGVKGAIHKINTHNGCILADSVGLGKTYSALAIIKYFELRNHRVLVLCPKKLRDNWTVFLANNNSELNPFLKDRFNYTVLSHTDLSRESGRVDGINLEAINWGNFDLVVIDESHNFRNNTKGKRDDDGDLIRKSRYERLMQDVIQQGVKTKVLLLSATPVNNDLSDLRNQVYFVTEGRDAAFAPNFGIHSIKDTLATAQKAFTEWARRTGERDARDLMDRLPAAFFTLLDELTIARSRKHIKKYYRSSLERIGRFPKRRRPHSVFAEIDLKGRFLSYDRLNDEISNYKLSLFNPSLYVLPAYKAQYEEKKVRNFSQVDRERFLIGMMKVNFLKRLESSVHAFAITMERTVARIEDLEKRLYEFKRQSQGTRDVVQPDLFALEDEDDEELSEAFQVGAKLKFQMAHLDVDRWLKDLATDKQQLSLLADTAKSVDVERDAKLAELKALIEGKVRRPEINSLGEANRKVIVFCAFADTAAYLYDALADWARKTLQVHIALISGGTKPNRTTFGKADFAQILTNFSPRSKQRARMKSMPQDGEIDILIATDCISEGQNLQDCDYLINYDIHWNPVRIIQRFGRIDRIGSFNKEIQLVNFWPTPDLNKYINLKNRVEARMALVDVAATAEDNILQTNDIEELIQDDLRYRDKQLLRLKDEVLDLEDFNETVVLNEFTLDDFRTELMGYIEANRDKLQDAPFGLYAVAPVHPDYPSIQPGTLFCLRQREGSHDIELVNPLQPYFLVYVRDTGEIRYNFTSAKQVLEIFRAVCQGNSEPYAQLCELFNQQTRDGANMDHYDKLLTAAISAITAQTEKKNFGNLFGGRGGKLVDDNKLAKSAADFDLVTWLVIMREEAGPNV</sequence>
<organism evidence="10 11">
    <name type="scientific">Microvirga tunisiensis</name>
    <dbReference type="NCBI Taxonomy" id="2108360"/>
    <lineage>
        <taxon>Bacteria</taxon>
        <taxon>Pseudomonadati</taxon>
        <taxon>Pseudomonadota</taxon>
        <taxon>Alphaproteobacteria</taxon>
        <taxon>Hyphomicrobiales</taxon>
        <taxon>Methylobacteriaceae</taxon>
        <taxon>Microvirga</taxon>
    </lineage>
</organism>
<keyword evidence="10" id="KW-0067">ATP-binding</keyword>
<proteinExistence type="predicted"/>
<evidence type="ECO:0000313" key="11">
    <source>
        <dbReference type="Proteomes" id="UP000403266"/>
    </source>
</evidence>
<dbReference type="CDD" id="cd18793">
    <property type="entry name" value="SF2_C_SNF"/>
    <property type="match status" value="1"/>
</dbReference>
<evidence type="ECO:0000256" key="5">
    <source>
        <dbReference type="ARBA" id="ARBA00022801"/>
    </source>
</evidence>
<dbReference type="Pfam" id="PF13091">
    <property type="entry name" value="PLDc_2"/>
    <property type="match status" value="1"/>
</dbReference>
<comment type="function">
    <text evidence="1">Could be a virulence factor.</text>
</comment>
<dbReference type="Gene3D" id="3.30.870.10">
    <property type="entry name" value="Endonuclease Chain A"/>
    <property type="match status" value="1"/>
</dbReference>
<evidence type="ECO:0000259" key="8">
    <source>
        <dbReference type="PROSITE" id="PS51192"/>
    </source>
</evidence>
<keyword evidence="4" id="KW-0964">Secreted</keyword>
<comment type="subcellular location">
    <subcellularLocation>
        <location evidence="2">Secreted</location>
    </subcellularLocation>
</comment>
<keyword evidence="11" id="KW-1185">Reference proteome</keyword>
<dbReference type="PANTHER" id="PTHR45766">
    <property type="entry name" value="DNA ANNEALING HELICASE AND ENDONUCLEASE ZRANB3 FAMILY MEMBER"/>
    <property type="match status" value="1"/>
</dbReference>
<dbReference type="Gene3D" id="3.40.50.300">
    <property type="entry name" value="P-loop containing nucleotide triphosphate hydrolases"/>
    <property type="match status" value="1"/>
</dbReference>
<evidence type="ECO:0000256" key="6">
    <source>
        <dbReference type="ARBA" id="ARBA00029594"/>
    </source>
</evidence>
<dbReference type="GO" id="GO:0016787">
    <property type="term" value="F:hydrolase activity"/>
    <property type="evidence" value="ECO:0007669"/>
    <property type="project" value="UniProtKB-KW"/>
</dbReference>
<dbReference type="GO" id="GO:0004386">
    <property type="term" value="F:helicase activity"/>
    <property type="evidence" value="ECO:0007669"/>
    <property type="project" value="UniProtKB-KW"/>
</dbReference>
<evidence type="ECO:0000313" key="10">
    <source>
        <dbReference type="EMBL" id="MPR27323.1"/>
    </source>
</evidence>
<dbReference type="SMART" id="SM00487">
    <property type="entry name" value="DEXDc"/>
    <property type="match status" value="1"/>
</dbReference>
<dbReference type="InterPro" id="IPR038718">
    <property type="entry name" value="SNF2-like_sf"/>
</dbReference>
<dbReference type="Pfam" id="PF00271">
    <property type="entry name" value="Helicase_C"/>
    <property type="match status" value="1"/>
</dbReference>
<dbReference type="GO" id="GO:0005576">
    <property type="term" value="C:extracellular region"/>
    <property type="evidence" value="ECO:0007669"/>
    <property type="project" value="UniProtKB-SubCell"/>
</dbReference>
<dbReference type="PANTHER" id="PTHR45766:SF6">
    <property type="entry name" value="SWI_SNF-RELATED MATRIX-ASSOCIATED ACTIN-DEPENDENT REGULATOR OF CHROMATIN SUBFAMILY A-LIKE PROTEIN 1"/>
    <property type="match status" value="1"/>
</dbReference>
<dbReference type="GO" id="GO:0031297">
    <property type="term" value="P:replication fork processing"/>
    <property type="evidence" value="ECO:0007669"/>
    <property type="project" value="TreeGrafter"/>
</dbReference>
<dbReference type="InterPro" id="IPR000330">
    <property type="entry name" value="SNF2_N"/>
</dbReference>
<keyword evidence="10" id="KW-0547">Nucleotide-binding</keyword>
<dbReference type="AlphaFoldDB" id="A0A5N7MK81"/>
<dbReference type="Gene3D" id="3.40.50.10810">
    <property type="entry name" value="Tandem AAA-ATPase domain"/>
    <property type="match status" value="1"/>
</dbReference>
<comment type="caution">
    <text evidence="10">The sequence shown here is derived from an EMBL/GenBank/DDBJ whole genome shotgun (WGS) entry which is preliminary data.</text>
</comment>
<evidence type="ECO:0000259" key="7">
    <source>
        <dbReference type="PROSITE" id="PS50035"/>
    </source>
</evidence>
<dbReference type="InterPro" id="IPR001736">
    <property type="entry name" value="PLipase_D/transphosphatidylase"/>
</dbReference>
<feature type="domain" description="Helicase ATP-binding" evidence="8">
    <location>
        <begin position="259"/>
        <end position="429"/>
    </location>
</feature>
<dbReference type="Pfam" id="PF00176">
    <property type="entry name" value="SNF2-rel_dom"/>
    <property type="match status" value="1"/>
</dbReference>
<dbReference type="InterPro" id="IPR014001">
    <property type="entry name" value="Helicase_ATP-bd"/>
</dbReference>
<dbReference type="GO" id="GO:0005524">
    <property type="term" value="F:ATP binding"/>
    <property type="evidence" value="ECO:0007669"/>
    <property type="project" value="InterPro"/>
</dbReference>
<dbReference type="SMART" id="SM00490">
    <property type="entry name" value="HELICc"/>
    <property type="match status" value="1"/>
</dbReference>
<gene>
    <name evidence="10" type="ORF">FS320_19480</name>
</gene>
<dbReference type="PROSITE" id="PS51194">
    <property type="entry name" value="HELICASE_CTER"/>
    <property type="match status" value="1"/>
</dbReference>
<dbReference type="PROSITE" id="PS50035">
    <property type="entry name" value="PLD"/>
    <property type="match status" value="1"/>
</dbReference>
<reference evidence="10 11" key="1">
    <citation type="journal article" date="2019" name="Syst. Appl. Microbiol.">
        <title>Microvirga tunisiensis sp. nov., a root nodule symbiotic bacterium isolated from Lupinus micranthus and L. luteus grown in Northern Tunisia.</title>
        <authorList>
            <person name="Msaddak A."/>
            <person name="Rejili M."/>
            <person name="Duran D."/>
            <person name="Mars M."/>
            <person name="Palacios J.M."/>
            <person name="Ruiz-Argueso T."/>
            <person name="Rey L."/>
            <person name="Imperial J."/>
        </authorList>
    </citation>
    <scope>NUCLEOTIDE SEQUENCE [LARGE SCALE GENOMIC DNA]</scope>
    <source>
        <strain evidence="10 11">Lmie10</strain>
    </source>
</reference>
<name>A0A5N7MK81_9HYPH</name>
<dbReference type="PROSITE" id="PS51192">
    <property type="entry name" value="HELICASE_ATP_BIND_1"/>
    <property type="match status" value="1"/>
</dbReference>
<keyword evidence="5" id="KW-0378">Hydrolase</keyword>
<evidence type="ECO:0000256" key="3">
    <source>
        <dbReference type="ARBA" id="ARBA00018392"/>
    </source>
</evidence>
<dbReference type="EMBL" id="VOSK01000083">
    <property type="protein sequence ID" value="MPR27323.1"/>
    <property type="molecule type" value="Genomic_DNA"/>
</dbReference>
<feature type="domain" description="PLD phosphodiesterase" evidence="7">
    <location>
        <begin position="119"/>
        <end position="149"/>
    </location>
</feature>
<dbReference type="GO" id="GO:0006281">
    <property type="term" value="P:DNA repair"/>
    <property type="evidence" value="ECO:0007669"/>
    <property type="project" value="TreeGrafter"/>
</dbReference>
<dbReference type="SUPFAM" id="SSF52540">
    <property type="entry name" value="P-loop containing nucleoside triphosphate hydrolases"/>
    <property type="match status" value="1"/>
</dbReference>
<dbReference type="Proteomes" id="UP000403266">
    <property type="component" value="Unassembled WGS sequence"/>
</dbReference>
<protein>
    <recommendedName>
        <fullName evidence="3">Phospholipase D</fullName>
    </recommendedName>
    <alternativeName>
        <fullName evidence="6">Choline phosphatase</fullName>
    </alternativeName>
</protein>
<dbReference type="OrthoDB" id="9814088at2"/>
<feature type="domain" description="Helicase C-terminal" evidence="9">
    <location>
        <begin position="707"/>
        <end position="881"/>
    </location>
</feature>
<dbReference type="GO" id="GO:0006793">
    <property type="term" value="P:phosphorus metabolic process"/>
    <property type="evidence" value="ECO:0007669"/>
    <property type="project" value="UniProtKB-ARBA"/>
</dbReference>
<evidence type="ECO:0000256" key="2">
    <source>
        <dbReference type="ARBA" id="ARBA00004613"/>
    </source>
</evidence>
<dbReference type="InterPro" id="IPR049730">
    <property type="entry name" value="SNF2/RAD54-like_C"/>
</dbReference>
<dbReference type="InterPro" id="IPR025202">
    <property type="entry name" value="PLD-like_dom"/>
</dbReference>
<evidence type="ECO:0000256" key="4">
    <source>
        <dbReference type="ARBA" id="ARBA00022525"/>
    </source>
</evidence>
<dbReference type="SUPFAM" id="SSF56024">
    <property type="entry name" value="Phospholipase D/nuclease"/>
    <property type="match status" value="1"/>
</dbReference>